<accession>A0A914YK01</accession>
<dbReference type="WBParaSite" id="PSU_v2.g19650.t1">
    <property type="protein sequence ID" value="PSU_v2.g19650.t1"/>
    <property type="gene ID" value="PSU_v2.g19650"/>
</dbReference>
<organism evidence="1 2">
    <name type="scientific">Panagrolaimus superbus</name>
    <dbReference type="NCBI Taxonomy" id="310955"/>
    <lineage>
        <taxon>Eukaryota</taxon>
        <taxon>Metazoa</taxon>
        <taxon>Ecdysozoa</taxon>
        <taxon>Nematoda</taxon>
        <taxon>Chromadorea</taxon>
        <taxon>Rhabditida</taxon>
        <taxon>Tylenchina</taxon>
        <taxon>Panagrolaimomorpha</taxon>
        <taxon>Panagrolaimoidea</taxon>
        <taxon>Panagrolaimidae</taxon>
        <taxon>Panagrolaimus</taxon>
    </lineage>
</organism>
<reference evidence="2" key="1">
    <citation type="submission" date="2022-11" db="UniProtKB">
        <authorList>
            <consortium name="WormBaseParasite"/>
        </authorList>
    </citation>
    <scope>IDENTIFICATION</scope>
</reference>
<keyword evidence="1" id="KW-1185">Reference proteome</keyword>
<dbReference type="Proteomes" id="UP000887577">
    <property type="component" value="Unplaced"/>
</dbReference>
<proteinExistence type="predicted"/>
<evidence type="ECO:0000313" key="1">
    <source>
        <dbReference type="Proteomes" id="UP000887577"/>
    </source>
</evidence>
<sequence>MNFTLFETTYFPGAKTNSSEKVCTTGCKDIEWLLTLISTKILQSLTNPSARIRKKRISIITNYYYASGFDEILYSTFYDKFNLTFLYLFVPSKDFLDLPALEASSVPITIFDMSDKNMDFTKANEKYLNQFIGLFYFGKCDLIPWGPK</sequence>
<evidence type="ECO:0000313" key="2">
    <source>
        <dbReference type="WBParaSite" id="PSU_v2.g19650.t1"/>
    </source>
</evidence>
<name>A0A914YK01_9BILA</name>
<protein>
    <submittedName>
        <fullName evidence="2">Uncharacterized protein</fullName>
    </submittedName>
</protein>
<dbReference type="AlphaFoldDB" id="A0A914YK01"/>